<keyword evidence="3" id="KW-1185">Reference proteome</keyword>
<reference evidence="2 3" key="1">
    <citation type="journal article" date="2019" name="Sci. Rep.">
        <title>Comparative genomics of chytrid fungi reveal insights into the obligate biotrophic and pathogenic lifestyle of Synchytrium endobioticum.</title>
        <authorList>
            <person name="van de Vossenberg B.T.L.H."/>
            <person name="Warris S."/>
            <person name="Nguyen H.D.T."/>
            <person name="van Gent-Pelzer M.P.E."/>
            <person name="Joly D.L."/>
            <person name="van de Geest H.C."/>
            <person name="Bonants P.J.M."/>
            <person name="Smith D.S."/>
            <person name="Levesque C.A."/>
            <person name="van der Lee T.A.J."/>
        </authorList>
    </citation>
    <scope>NUCLEOTIDE SEQUENCE [LARGE SCALE GENOMIC DNA]</scope>
    <source>
        <strain evidence="2 3">CBS 675.73</strain>
    </source>
</reference>
<proteinExistence type="predicted"/>
<gene>
    <name evidence="2" type="ORF">CcCBS67573_g06361</name>
</gene>
<feature type="compositionally biased region" description="Low complexity" evidence="1">
    <location>
        <begin position="57"/>
        <end position="71"/>
    </location>
</feature>
<sequence length="500" mass="56234">MATIAGLRENFCSVHVYASERSTHLARKLNLKSVSIVVISDESRTATSGIRSTSGVTTTTTTTTATNPNTAHSESEAATLITIQPVLTLQSTAVENPQKLVSAAIDAVALFGALRLREADAVQASEVPMEYQPDQSVEGHILYPSVPVAPSAPTMIALDDNPPYPSHSTEQYLAEHNEPTANMKSEYAQSIIDRELETLPAEAINTPSAPPIHLMLNEAVPLDDAVLANMYANAELQNQYATILDDFRKSANTFSHAIVSLRMFSSSNAHFQRFNPRPLDSHLTARCEDGVHLVHIVSSETVHLNRGELEKLRETLTTALADCIYAKKRAAFEMKMMKLWMQTYLDEHLIQLDKALSTASFEELDSVKASTDASFKRLKYFLDVLFFFKRRKDSSDPAWHPPNDATWSDRFLDAYLTNFHIFLSPIEKTQDEQRVKDIENEFIVKSLRKLEELEEWVVIKEGEVIYRDMVNANWRFYLTTTMRHFLGSSTSRITRRDSAE</sequence>
<evidence type="ECO:0000256" key="1">
    <source>
        <dbReference type="SAM" id="MobiDB-lite"/>
    </source>
</evidence>
<feature type="region of interest" description="Disordered" evidence="1">
    <location>
        <begin position="48"/>
        <end position="73"/>
    </location>
</feature>
<accession>A0A507F4C9</accession>
<comment type="caution">
    <text evidence="2">The sequence shown here is derived from an EMBL/GenBank/DDBJ whole genome shotgun (WGS) entry which is preliminary data.</text>
</comment>
<organism evidence="2 3">
    <name type="scientific">Chytriomyces confervae</name>
    <dbReference type="NCBI Taxonomy" id="246404"/>
    <lineage>
        <taxon>Eukaryota</taxon>
        <taxon>Fungi</taxon>
        <taxon>Fungi incertae sedis</taxon>
        <taxon>Chytridiomycota</taxon>
        <taxon>Chytridiomycota incertae sedis</taxon>
        <taxon>Chytridiomycetes</taxon>
        <taxon>Chytridiales</taxon>
        <taxon>Chytriomycetaceae</taxon>
        <taxon>Chytriomyces</taxon>
    </lineage>
</organism>
<dbReference type="Proteomes" id="UP000320333">
    <property type="component" value="Unassembled WGS sequence"/>
</dbReference>
<evidence type="ECO:0000313" key="3">
    <source>
        <dbReference type="Proteomes" id="UP000320333"/>
    </source>
</evidence>
<dbReference type="OrthoDB" id="2127342at2759"/>
<evidence type="ECO:0000313" key="2">
    <source>
        <dbReference type="EMBL" id="TPX70984.1"/>
    </source>
</evidence>
<dbReference type="EMBL" id="QEAP01000267">
    <property type="protein sequence ID" value="TPX70984.1"/>
    <property type="molecule type" value="Genomic_DNA"/>
</dbReference>
<name>A0A507F4C9_9FUNG</name>
<protein>
    <submittedName>
        <fullName evidence="2">Uncharacterized protein</fullName>
    </submittedName>
</protein>
<dbReference type="AlphaFoldDB" id="A0A507F4C9"/>